<feature type="compositionally biased region" description="Basic and acidic residues" evidence="1">
    <location>
        <begin position="195"/>
        <end position="213"/>
    </location>
</feature>
<organism evidence="2 3">
    <name type="scientific">Psilocybe cyanescens</name>
    <dbReference type="NCBI Taxonomy" id="93625"/>
    <lineage>
        <taxon>Eukaryota</taxon>
        <taxon>Fungi</taxon>
        <taxon>Dikarya</taxon>
        <taxon>Basidiomycota</taxon>
        <taxon>Agaricomycotina</taxon>
        <taxon>Agaricomycetes</taxon>
        <taxon>Agaricomycetidae</taxon>
        <taxon>Agaricales</taxon>
        <taxon>Agaricineae</taxon>
        <taxon>Strophariaceae</taxon>
        <taxon>Psilocybe</taxon>
    </lineage>
</organism>
<keyword evidence="3" id="KW-1185">Reference proteome</keyword>
<dbReference type="Proteomes" id="UP000283269">
    <property type="component" value="Unassembled WGS sequence"/>
</dbReference>
<dbReference type="OrthoDB" id="3269075at2759"/>
<reference evidence="2 3" key="1">
    <citation type="journal article" date="2018" name="Evol. Lett.">
        <title>Horizontal gene cluster transfer increased hallucinogenic mushroom diversity.</title>
        <authorList>
            <person name="Reynolds H.T."/>
            <person name="Vijayakumar V."/>
            <person name="Gluck-Thaler E."/>
            <person name="Korotkin H.B."/>
            <person name="Matheny P.B."/>
            <person name="Slot J.C."/>
        </authorList>
    </citation>
    <scope>NUCLEOTIDE SEQUENCE [LARGE SCALE GENOMIC DNA]</scope>
    <source>
        <strain evidence="2 3">2631</strain>
    </source>
</reference>
<evidence type="ECO:0000313" key="2">
    <source>
        <dbReference type="EMBL" id="PPQ83040.1"/>
    </source>
</evidence>
<dbReference type="STRING" id="93625.A0A409WWX8"/>
<sequence length="388" mass="43369">MAKRSVNKEDNTALPSKEATPANEDIKPKKARAKPLEWEDHPEWTTRASEGKTILYGQLADAIFTKVDDSDVLADYLVDKTRYARSTQQQFQRLKKTYQAYCKQFKATGEGVKSDDEAENLTVKIEGEWPFYSTLHGMWSELPNYNPIGVTTSAPGQDFAGKAASLFIKKGSDGGENDVSSGVEDNSFAPDATSDDDHNLNTSEFNRRDHSSEVDNYGVSSDVEDAKPASIKLKKESQFKTASSKNLKKCDMSSNALEDIHKQEMKDIASRRAEKARLHEKELDLAAKRQELETIKYKAKARKMELDAQRQGQQYELMRLMFMQSNAAGLSMPGMSQVHAVGTGMEFINNQMPVANDNWDTDANHIPQIPVGQFSAALHNVDDDENLN</sequence>
<dbReference type="InParanoid" id="A0A409WWX8"/>
<protein>
    <submittedName>
        <fullName evidence="2">Uncharacterized protein</fullName>
    </submittedName>
</protein>
<feature type="region of interest" description="Disordered" evidence="1">
    <location>
        <begin position="1"/>
        <end position="44"/>
    </location>
</feature>
<feature type="compositionally biased region" description="Basic and acidic residues" evidence="1">
    <location>
        <begin position="1"/>
        <end position="11"/>
    </location>
</feature>
<name>A0A409WWX8_PSICY</name>
<feature type="compositionally biased region" description="Basic and acidic residues" evidence="1">
    <location>
        <begin position="24"/>
        <end position="44"/>
    </location>
</feature>
<dbReference type="AlphaFoldDB" id="A0A409WWX8"/>
<feature type="region of interest" description="Disordered" evidence="1">
    <location>
        <begin position="174"/>
        <end position="223"/>
    </location>
</feature>
<evidence type="ECO:0000256" key="1">
    <source>
        <dbReference type="SAM" id="MobiDB-lite"/>
    </source>
</evidence>
<comment type="caution">
    <text evidence="2">The sequence shown here is derived from an EMBL/GenBank/DDBJ whole genome shotgun (WGS) entry which is preliminary data.</text>
</comment>
<proteinExistence type="predicted"/>
<dbReference type="EMBL" id="NHYD01003058">
    <property type="protein sequence ID" value="PPQ83040.1"/>
    <property type="molecule type" value="Genomic_DNA"/>
</dbReference>
<gene>
    <name evidence="2" type="ORF">CVT25_005282</name>
</gene>
<evidence type="ECO:0000313" key="3">
    <source>
        <dbReference type="Proteomes" id="UP000283269"/>
    </source>
</evidence>
<accession>A0A409WWX8</accession>